<dbReference type="GO" id="GO:0005776">
    <property type="term" value="C:autophagosome"/>
    <property type="evidence" value="ECO:0007669"/>
    <property type="project" value="TreeGrafter"/>
</dbReference>
<dbReference type="EMBL" id="BLBS01000043">
    <property type="protein sequence ID" value="GET90703.1"/>
    <property type="molecule type" value="Genomic_DNA"/>
</dbReference>
<dbReference type="GO" id="GO:0034727">
    <property type="term" value="P:piecemeal microautophagy of the nucleus"/>
    <property type="evidence" value="ECO:0007669"/>
    <property type="project" value="TreeGrafter"/>
</dbReference>
<dbReference type="GO" id="GO:0061908">
    <property type="term" value="C:phagophore"/>
    <property type="evidence" value="ECO:0007669"/>
    <property type="project" value="TreeGrafter"/>
</dbReference>
<dbReference type="OrthoDB" id="272162at2759"/>
<evidence type="ECO:0000259" key="1">
    <source>
        <dbReference type="Pfam" id="PF20638"/>
    </source>
</evidence>
<dbReference type="InterPro" id="IPR007239">
    <property type="entry name" value="Atg5"/>
</dbReference>
<dbReference type="GO" id="GO:0000422">
    <property type="term" value="P:autophagy of mitochondrion"/>
    <property type="evidence" value="ECO:0007669"/>
    <property type="project" value="TreeGrafter"/>
</dbReference>
<evidence type="ECO:0000313" key="2">
    <source>
        <dbReference type="EMBL" id="GET90703.1"/>
    </source>
</evidence>
<dbReference type="GO" id="GO:0006995">
    <property type="term" value="P:cellular response to nitrogen starvation"/>
    <property type="evidence" value="ECO:0007669"/>
    <property type="project" value="TreeGrafter"/>
</dbReference>
<gene>
    <name evidence="2" type="ORF">LtaPh_3010900</name>
</gene>
<protein>
    <recommendedName>
        <fullName evidence="1">Autophagy protein ATG5 UblA domain-containing protein</fullName>
    </recommendedName>
</protein>
<proteinExistence type="predicted"/>
<dbReference type="Pfam" id="PF20638">
    <property type="entry name" value="ATG5_UblA"/>
    <property type="match status" value="1"/>
</dbReference>
<dbReference type="InterPro" id="IPR042527">
    <property type="entry name" value="Atg5_UblA_dom_sf"/>
</dbReference>
<sequence length="500" mass="54967">MRSQKEYIGGVPVVVSLADGDILHPTDRPAPAVFVLPRTTILLAIVPDLLELFRPYAAALHPETTQVWFSVRDTPLSWLYPTGAVKDYVNECVREERAAQFSAPLISSSSAASAEVLLQSHLCSILSEPLELTFHIHSLTKGSLLARTVPLYINYERLEEHIRMEVKQAHKAAYTVLYGSYTIYQREAESALQAAIGLALYRPFDAAAQEKLQQQRYRNLCMSGNGGAGVGSGGCSSSSSPSGVYSAHLAFTSPYLLTEYQQLLHGLLTPRPHVAYLLRIGFPFAYRGAAGRSESGYLQYDAHRVSAAPMLALSETVTEGAAASTVDPEQLPLGLLLWRLFRMPVLRWKAQQPQEHATHSTLPSTAAHASETVLSEVERTYQQLLHTLSPYYTDPPRCAMDELEKQEPLLTSTPLELPAWAAWEHSMVKALMRDYKESPEKGGLGLKFAEDVALSATSANAGRRVRFMVQGIQPSLSTPGSFLEAHLSSSDRAIFVTVQV</sequence>
<dbReference type="PANTHER" id="PTHR13040">
    <property type="entry name" value="AUTOPHAGY PROTEIN 5"/>
    <property type="match status" value="1"/>
</dbReference>
<organism evidence="2 3">
    <name type="scientific">Leishmania tarentolae</name>
    <name type="common">Sauroleishmania tarentolae</name>
    <dbReference type="NCBI Taxonomy" id="5689"/>
    <lineage>
        <taxon>Eukaryota</taxon>
        <taxon>Discoba</taxon>
        <taxon>Euglenozoa</taxon>
        <taxon>Kinetoplastea</taxon>
        <taxon>Metakinetoplastina</taxon>
        <taxon>Trypanosomatida</taxon>
        <taxon>Trypanosomatidae</taxon>
        <taxon>Leishmaniinae</taxon>
        <taxon>Leishmania</taxon>
        <taxon>lizard Leishmania</taxon>
    </lineage>
</organism>
<dbReference type="PANTHER" id="PTHR13040:SF2">
    <property type="entry name" value="AUTOPHAGY PROTEIN 5"/>
    <property type="match status" value="1"/>
</dbReference>
<dbReference type="GO" id="GO:0044233">
    <property type="term" value="C:mitochondria-associated endoplasmic reticulum membrane contact site"/>
    <property type="evidence" value="ECO:0007669"/>
    <property type="project" value="TreeGrafter"/>
</dbReference>
<feature type="domain" description="Autophagy protein ATG5 UblA" evidence="1">
    <location>
        <begin position="9"/>
        <end position="90"/>
    </location>
</feature>
<dbReference type="InterPro" id="IPR048939">
    <property type="entry name" value="ATG5_UblA"/>
</dbReference>
<dbReference type="VEuPathDB" id="TriTrypDB:LtaPh_3010900"/>
<name>A0A640KM78_LEITA</name>
<dbReference type="GO" id="GO:0034274">
    <property type="term" value="C:Atg12-Atg5-Atg16 complex"/>
    <property type="evidence" value="ECO:0007669"/>
    <property type="project" value="TreeGrafter"/>
</dbReference>
<accession>A0A640KM78</accession>
<dbReference type="Gene3D" id="3.10.20.620">
    <property type="match status" value="1"/>
</dbReference>
<dbReference type="Proteomes" id="UP000419144">
    <property type="component" value="Unassembled WGS sequence"/>
</dbReference>
<comment type="caution">
    <text evidence="2">The sequence shown here is derived from an EMBL/GenBank/DDBJ whole genome shotgun (WGS) entry which is preliminary data.</text>
</comment>
<dbReference type="GO" id="GO:0034045">
    <property type="term" value="C:phagophore assembly site membrane"/>
    <property type="evidence" value="ECO:0007669"/>
    <property type="project" value="TreeGrafter"/>
</dbReference>
<dbReference type="AlphaFoldDB" id="A0A640KM78"/>
<keyword evidence="3" id="KW-1185">Reference proteome</keyword>
<dbReference type="GO" id="GO:0019776">
    <property type="term" value="F:Atg8-family ligase activity"/>
    <property type="evidence" value="ECO:0007669"/>
    <property type="project" value="TreeGrafter"/>
</dbReference>
<evidence type="ECO:0000313" key="3">
    <source>
        <dbReference type="Proteomes" id="UP000419144"/>
    </source>
</evidence>
<reference evidence="2" key="1">
    <citation type="submission" date="2019-11" db="EMBL/GenBank/DDBJ databases">
        <title>Leishmania tarentolae CDS.</title>
        <authorList>
            <person name="Goto Y."/>
            <person name="Yamagishi J."/>
        </authorList>
    </citation>
    <scope>NUCLEOTIDE SEQUENCE [LARGE SCALE GENOMIC DNA]</scope>
    <source>
        <strain evidence="2">Parrot Tar II</strain>
    </source>
</reference>